<dbReference type="GO" id="GO:0016740">
    <property type="term" value="F:transferase activity"/>
    <property type="evidence" value="ECO:0007669"/>
    <property type="project" value="UniProtKB-KW"/>
</dbReference>
<evidence type="ECO:0000256" key="2">
    <source>
        <dbReference type="SAM" id="Phobius"/>
    </source>
</evidence>
<comment type="caution">
    <text evidence="4">The sequence shown here is derived from an EMBL/GenBank/DDBJ whole genome shotgun (WGS) entry which is preliminary data.</text>
</comment>
<dbReference type="InterPro" id="IPR050834">
    <property type="entry name" value="Glycosyltransf_2"/>
</dbReference>
<dbReference type="RefSeq" id="WP_151139829.1">
    <property type="nucleotide sequence ID" value="NZ_VZUS01000005.1"/>
</dbReference>
<dbReference type="AlphaFoldDB" id="A0A643JW79"/>
<name>A0A643JW79_9EURY</name>
<evidence type="ECO:0000313" key="4">
    <source>
        <dbReference type="EMBL" id="KAB1185119.1"/>
    </source>
</evidence>
<dbReference type="PANTHER" id="PTHR43685:SF2">
    <property type="entry name" value="GLYCOSYLTRANSFERASE 2-LIKE DOMAIN-CONTAINING PROTEIN"/>
    <property type="match status" value="1"/>
</dbReference>
<dbReference type="PANTHER" id="PTHR43685">
    <property type="entry name" value="GLYCOSYLTRANSFERASE"/>
    <property type="match status" value="1"/>
</dbReference>
<feature type="region of interest" description="Disordered" evidence="1">
    <location>
        <begin position="1"/>
        <end position="25"/>
    </location>
</feature>
<evidence type="ECO:0000256" key="1">
    <source>
        <dbReference type="SAM" id="MobiDB-lite"/>
    </source>
</evidence>
<dbReference type="CDD" id="cd00761">
    <property type="entry name" value="Glyco_tranf_GTA_type"/>
    <property type="match status" value="1"/>
</dbReference>
<sequence>MTTTQELDSNDQLGRGDDVPSEEPDLSVVVVTYNEAERIEGCLESVFESCRKVGPFEVILVDSNSTDRTVAIAEQFPITLLKLTDDEYTTPSAGRYVGTKYARGDTILYVDGDMHLERGWVSEAYTFLKDNQEVVGVDGQLNERGRARTPQRVDAIRGVALYDKAAVTKVGGFDPFQKSLEDIDLGFRLTLDGGVLYRLPSVAAMHPIAKGASEIRRRWRSGYIEGVGQTLRKSAPQPRLLAMHLLRIRYKILIGSWFTFGLLSVAFSPLVTAGWALTTMLFFAFLATQRGSAEAFRLTFGYALLCLGFLYGVRIPPQPPEEFPLSRVEVVKRVSVLQ</sequence>
<organism evidence="4">
    <name type="scientific">Haloferax sp. CBA1149</name>
    <dbReference type="NCBI Taxonomy" id="2650753"/>
    <lineage>
        <taxon>Archaea</taxon>
        <taxon>Methanobacteriati</taxon>
        <taxon>Methanobacteriota</taxon>
        <taxon>Stenosarchaea group</taxon>
        <taxon>Halobacteria</taxon>
        <taxon>Halobacteriales</taxon>
        <taxon>Haloferacaceae</taxon>
        <taxon>Haloferax</taxon>
    </lineage>
</organism>
<feature type="compositionally biased region" description="Polar residues" evidence="1">
    <location>
        <begin position="1"/>
        <end position="12"/>
    </location>
</feature>
<accession>A0A643JW79</accession>
<keyword evidence="4" id="KW-0808">Transferase</keyword>
<feature type="transmembrane region" description="Helical" evidence="2">
    <location>
        <begin position="295"/>
        <end position="313"/>
    </location>
</feature>
<dbReference type="EMBL" id="VZUS01000005">
    <property type="protein sequence ID" value="KAB1185119.1"/>
    <property type="molecule type" value="Genomic_DNA"/>
</dbReference>
<dbReference type="InterPro" id="IPR029044">
    <property type="entry name" value="Nucleotide-diphossugar_trans"/>
</dbReference>
<keyword evidence="2" id="KW-1133">Transmembrane helix</keyword>
<reference evidence="4" key="1">
    <citation type="submission" date="2019-09" db="EMBL/GenBank/DDBJ databases">
        <title>Genomic analysis of Haloferax sp. CBA1149.</title>
        <authorList>
            <person name="Roh S.W."/>
        </authorList>
    </citation>
    <scope>NUCLEOTIDE SEQUENCE</scope>
    <source>
        <strain evidence="4">CBA1149</strain>
    </source>
</reference>
<gene>
    <name evidence="4" type="ORF">Hfx1149_16495</name>
</gene>
<feature type="domain" description="Glycosyltransferase 2-like" evidence="3">
    <location>
        <begin position="27"/>
        <end position="136"/>
    </location>
</feature>
<protein>
    <submittedName>
        <fullName evidence="4">Glycosyltransferase</fullName>
    </submittedName>
</protein>
<keyword evidence="2" id="KW-0812">Transmembrane</keyword>
<dbReference type="Gene3D" id="3.90.550.10">
    <property type="entry name" value="Spore Coat Polysaccharide Biosynthesis Protein SpsA, Chain A"/>
    <property type="match status" value="1"/>
</dbReference>
<dbReference type="SUPFAM" id="SSF53448">
    <property type="entry name" value="Nucleotide-diphospho-sugar transferases"/>
    <property type="match status" value="1"/>
</dbReference>
<dbReference type="Pfam" id="PF00535">
    <property type="entry name" value="Glycos_transf_2"/>
    <property type="match status" value="1"/>
</dbReference>
<evidence type="ECO:0000259" key="3">
    <source>
        <dbReference type="Pfam" id="PF00535"/>
    </source>
</evidence>
<feature type="transmembrane region" description="Helical" evidence="2">
    <location>
        <begin position="248"/>
        <end position="266"/>
    </location>
</feature>
<keyword evidence="2" id="KW-0472">Membrane</keyword>
<proteinExistence type="predicted"/>
<dbReference type="InterPro" id="IPR001173">
    <property type="entry name" value="Glyco_trans_2-like"/>
</dbReference>